<dbReference type="GO" id="GO:0045936">
    <property type="term" value="P:negative regulation of phosphate metabolic process"/>
    <property type="evidence" value="ECO:0007669"/>
    <property type="project" value="InterPro"/>
</dbReference>
<dbReference type="Gene3D" id="1.20.58.220">
    <property type="entry name" value="Phosphate transport system protein phou homolog 2, domain 2"/>
    <property type="match status" value="1"/>
</dbReference>
<dbReference type="KEGG" id="mear:Mpt1_c00540"/>
<evidence type="ECO:0000313" key="2">
    <source>
        <dbReference type="EMBL" id="AIZ55961.1"/>
    </source>
</evidence>
<dbReference type="SMART" id="SM00966">
    <property type="entry name" value="SpoVT_AbrB"/>
    <property type="match status" value="1"/>
</dbReference>
<dbReference type="InterPro" id="IPR026022">
    <property type="entry name" value="PhoU_dom"/>
</dbReference>
<proteinExistence type="predicted"/>
<dbReference type="EMBL" id="CP010070">
    <property type="protein sequence ID" value="AIZ55961.1"/>
    <property type="molecule type" value="Genomic_DNA"/>
</dbReference>
<evidence type="ECO:0000313" key="3">
    <source>
        <dbReference type="Proteomes" id="UP000030787"/>
    </source>
</evidence>
<dbReference type="OrthoDB" id="40991at2157"/>
<dbReference type="Pfam" id="PF04014">
    <property type="entry name" value="MazE_antitoxin"/>
    <property type="match status" value="1"/>
</dbReference>
<dbReference type="GO" id="GO:0003677">
    <property type="term" value="F:DNA binding"/>
    <property type="evidence" value="ECO:0007669"/>
    <property type="project" value="InterPro"/>
</dbReference>
<gene>
    <name evidence="2" type="ORF">Mpt1_c00540</name>
</gene>
<accession>A0A0A7LEK6</accession>
<reference evidence="2 3" key="1">
    <citation type="journal article" date="2014" name="Appl. Environ. Microbiol.">
        <title>Comparative Genome Analysis of 'Candidatus Methanoplasma termitum' Indicates a New Mode of Energy Metabolism in the Seventh Order of Methanogens.</title>
        <authorList>
            <person name="Lang K."/>
            <person name="Schuldes J."/>
            <person name="Klingl A."/>
            <person name="Poehlein A."/>
            <person name="Daniel R."/>
            <person name="Brune A."/>
        </authorList>
    </citation>
    <scope>NUCLEOTIDE SEQUENCE [LARGE SCALE GENOMIC DNA]</scope>
    <source>
        <strain evidence="3">Mpt1</strain>
    </source>
</reference>
<dbReference type="SUPFAM" id="SSF109755">
    <property type="entry name" value="PhoU-like"/>
    <property type="match status" value="1"/>
</dbReference>
<protein>
    <submittedName>
        <fullName evidence="2">PhoU domain protein</fullName>
    </submittedName>
</protein>
<dbReference type="Proteomes" id="UP000030787">
    <property type="component" value="Chromosome"/>
</dbReference>
<dbReference type="GO" id="GO:0030643">
    <property type="term" value="P:intracellular phosphate ion homeostasis"/>
    <property type="evidence" value="ECO:0007669"/>
    <property type="project" value="InterPro"/>
</dbReference>
<sequence length="333" mass="36979">MDVRHVQITGGSSFMITLPKEWANSVGLNKNDTINVQAQPDGTLLLFPRGVQPLAQKRTSKSIDVTDVTDLKFIYRELIGAYIAGHTTIMVKSAQPMSKELTSVVSSFVQTAMGLEMIEADESHILIANLIEHEAIDMKKIVERMGSLVKNNVKDVYHAVQTGDYSRIGNMAVKDSEINRIYWLTHRQYNMYQKNLTSLTKDGPSMLKFTGCLFLSRVLEGIGDHVVSVSKFILGIKGGGSPIKLDPFVAELGERIIANLDLSIKSWINLDIELAHQAIKEADELVIDAERSMVGNLKSSERSSLNAVLELFTIVVAEYCKYISEFSFSASME</sequence>
<name>A0A0A7LEK6_9ARCH</name>
<dbReference type="PANTHER" id="PTHR42930:SF3">
    <property type="entry name" value="PHOSPHATE-SPECIFIC TRANSPORT SYSTEM ACCESSORY PROTEIN PHOU"/>
    <property type="match status" value="1"/>
</dbReference>
<evidence type="ECO:0000259" key="1">
    <source>
        <dbReference type="SMART" id="SM00966"/>
    </source>
</evidence>
<dbReference type="InterPro" id="IPR038078">
    <property type="entry name" value="PhoU-like_sf"/>
</dbReference>
<dbReference type="PANTHER" id="PTHR42930">
    <property type="entry name" value="PHOSPHATE-SPECIFIC TRANSPORT SYSTEM ACCESSORY PROTEIN PHOU"/>
    <property type="match status" value="1"/>
</dbReference>
<dbReference type="InterPro" id="IPR007159">
    <property type="entry name" value="SpoVT-AbrB_dom"/>
</dbReference>
<dbReference type="InterPro" id="IPR028366">
    <property type="entry name" value="PhoU"/>
</dbReference>
<dbReference type="Pfam" id="PF01895">
    <property type="entry name" value="PhoU"/>
    <property type="match status" value="1"/>
</dbReference>
<dbReference type="STRING" id="1577791.Mpt1_c00540"/>
<organism evidence="2 3">
    <name type="scientific">Candidatus Methanoplasma termitum</name>
    <dbReference type="NCBI Taxonomy" id="1577791"/>
    <lineage>
        <taxon>Archaea</taxon>
        <taxon>Methanobacteriati</taxon>
        <taxon>Thermoplasmatota</taxon>
        <taxon>Thermoplasmata</taxon>
        <taxon>Methanomassiliicoccales</taxon>
        <taxon>Methanomassiliicoccaceae</taxon>
        <taxon>Candidatus Methanoplasma</taxon>
    </lineage>
</organism>
<keyword evidence="3" id="KW-1185">Reference proteome</keyword>
<feature type="domain" description="SpoVT-AbrB" evidence="1">
    <location>
        <begin position="8"/>
        <end position="54"/>
    </location>
</feature>
<dbReference type="AlphaFoldDB" id="A0A0A7LEK6"/>
<dbReference type="HOGENOM" id="CLU_069302_0_0_2"/>